<evidence type="ECO:0000313" key="7">
    <source>
        <dbReference type="Proteomes" id="UP000006727"/>
    </source>
</evidence>
<evidence type="ECO:0000256" key="2">
    <source>
        <dbReference type="ARBA" id="ARBA00023163"/>
    </source>
</evidence>
<dbReference type="AlphaFoldDB" id="A0A2K1L7M7"/>
<keyword evidence="1" id="KW-0805">Transcription regulation</keyword>
<accession>A0A2K1L7M7</accession>
<dbReference type="Gramene" id="Pp3c1_8930V3.1">
    <property type="protein sequence ID" value="Pp3c1_8930V3.1"/>
    <property type="gene ID" value="Pp3c1_8930"/>
</dbReference>
<reference evidence="5 7" key="1">
    <citation type="journal article" date="2008" name="Science">
        <title>The Physcomitrella genome reveals evolutionary insights into the conquest of land by plants.</title>
        <authorList>
            <person name="Rensing S."/>
            <person name="Lang D."/>
            <person name="Zimmer A."/>
            <person name="Terry A."/>
            <person name="Salamov A."/>
            <person name="Shapiro H."/>
            <person name="Nishiyama T."/>
            <person name="Perroud P.-F."/>
            <person name="Lindquist E."/>
            <person name="Kamisugi Y."/>
            <person name="Tanahashi T."/>
            <person name="Sakakibara K."/>
            <person name="Fujita T."/>
            <person name="Oishi K."/>
            <person name="Shin-I T."/>
            <person name="Kuroki Y."/>
            <person name="Toyoda A."/>
            <person name="Suzuki Y."/>
            <person name="Hashimoto A."/>
            <person name="Yamaguchi K."/>
            <person name="Sugano A."/>
            <person name="Kohara Y."/>
            <person name="Fujiyama A."/>
            <person name="Anterola A."/>
            <person name="Aoki S."/>
            <person name="Ashton N."/>
            <person name="Barbazuk W.B."/>
            <person name="Barker E."/>
            <person name="Bennetzen J."/>
            <person name="Bezanilla M."/>
            <person name="Blankenship R."/>
            <person name="Cho S.H."/>
            <person name="Dutcher S."/>
            <person name="Estelle M."/>
            <person name="Fawcett J.A."/>
            <person name="Gundlach H."/>
            <person name="Hanada K."/>
            <person name="Heyl A."/>
            <person name="Hicks K.A."/>
            <person name="Hugh J."/>
            <person name="Lohr M."/>
            <person name="Mayer K."/>
            <person name="Melkozernov A."/>
            <person name="Murata T."/>
            <person name="Nelson D."/>
            <person name="Pils B."/>
            <person name="Prigge M."/>
            <person name="Reiss B."/>
            <person name="Renner T."/>
            <person name="Rombauts S."/>
            <person name="Rushton P."/>
            <person name="Sanderfoot A."/>
            <person name="Schween G."/>
            <person name="Shiu S.-H."/>
            <person name="Stueber K."/>
            <person name="Theodoulou F.L."/>
            <person name="Tu H."/>
            <person name="Van de Peer Y."/>
            <person name="Verrier P.J."/>
            <person name="Waters E."/>
            <person name="Wood A."/>
            <person name="Yang L."/>
            <person name="Cove D."/>
            <person name="Cuming A."/>
            <person name="Hasebe M."/>
            <person name="Lucas S."/>
            <person name="Mishler D.B."/>
            <person name="Reski R."/>
            <person name="Grigoriev I."/>
            <person name="Quatrano R.S."/>
            <person name="Boore J.L."/>
        </authorList>
    </citation>
    <scope>NUCLEOTIDE SEQUENCE [LARGE SCALE GENOMIC DNA]</scope>
    <source>
        <strain evidence="6 7">cv. Gransden 2004</strain>
    </source>
</reference>
<dbReference type="PANTHER" id="PTHR46772:SF3">
    <property type="entry name" value="BHLH DOMAIN-CONTAINING PROTEIN"/>
    <property type="match status" value="1"/>
</dbReference>
<dbReference type="SMART" id="SM00353">
    <property type="entry name" value="HLH"/>
    <property type="match status" value="1"/>
</dbReference>
<dbReference type="PANTHER" id="PTHR46772">
    <property type="entry name" value="BHLH DOMAIN-CONTAINING PROTEIN"/>
    <property type="match status" value="1"/>
</dbReference>
<dbReference type="GO" id="GO:0003700">
    <property type="term" value="F:DNA-binding transcription factor activity"/>
    <property type="evidence" value="ECO:0007669"/>
    <property type="project" value="InterPro"/>
</dbReference>
<dbReference type="Gene3D" id="4.10.280.10">
    <property type="entry name" value="Helix-loop-helix DNA-binding domain"/>
    <property type="match status" value="1"/>
</dbReference>
<dbReference type="GO" id="GO:0046983">
    <property type="term" value="F:protein dimerization activity"/>
    <property type="evidence" value="ECO:0007669"/>
    <property type="project" value="InterPro"/>
</dbReference>
<dbReference type="EnsemblPlants" id="Pp3c1_8930V3.1">
    <property type="protein sequence ID" value="Pp3c1_8930V3.1"/>
    <property type="gene ID" value="Pp3c1_8930"/>
</dbReference>
<sequence length="467" mass="51820">MYDQQQGMQSFSTGYVFPDRLEQQSKMREPVGDDFFFNRDHGSSGSFLRKPQPLCRMVGYNVTHLNCLPCFPQQQSQTPPLPLIDRDIQPGRRTSCGDFLSAESTFRFPPQMQNANNVVPGSLELNQGVTLGHRALSFVRGDPPMEQASKQADDQMADFKVTCFVHEQDGSDLRQTWCQPSDQVITNLPSSGPAQASRHHCLGPAPKRTYPYSTTTFESGGESNRPAHHISTSGRRRELAPKKGRRHMIPKRTAQAVLSNVVSQRKSHIWSERQRRRSMNQLYTTMRALLPHQSVKTDKSTVVLDIVNYIRTLQAELEMLSRRRDRLVTTRNLHQKSSQAFSAHGLTCVDHTSDASVLTAVTTLPPPGSASCLASFLGNNVAIHICGHHLFVTITAPAQLCLLTHIIATLDSYNLNVLSIAVNSRDNTTAYSLSVEASQVAEAIGDDLHTALQIVINNFSSSEIEAA</sequence>
<evidence type="ECO:0000256" key="3">
    <source>
        <dbReference type="SAM" id="MobiDB-lite"/>
    </source>
</evidence>
<dbReference type="InterPro" id="IPR044278">
    <property type="entry name" value="BHLH95-like"/>
</dbReference>
<keyword evidence="2" id="KW-0804">Transcription</keyword>
<evidence type="ECO:0000256" key="1">
    <source>
        <dbReference type="ARBA" id="ARBA00023015"/>
    </source>
</evidence>
<dbReference type="Pfam" id="PF00010">
    <property type="entry name" value="HLH"/>
    <property type="match status" value="1"/>
</dbReference>
<dbReference type="RefSeq" id="XP_073389342.1">
    <property type="nucleotide sequence ID" value="XM_073533241.1"/>
</dbReference>
<dbReference type="SUPFAM" id="SSF47459">
    <property type="entry name" value="HLH, helix-loop-helix DNA-binding domain"/>
    <property type="match status" value="1"/>
</dbReference>
<dbReference type="EMBL" id="ABEU02000001">
    <property type="protein sequence ID" value="PNR61991.1"/>
    <property type="molecule type" value="Genomic_DNA"/>
</dbReference>
<organism evidence="5">
    <name type="scientific">Physcomitrium patens</name>
    <name type="common">Spreading-leaved earth moss</name>
    <name type="synonym">Physcomitrella patens</name>
    <dbReference type="NCBI Taxonomy" id="3218"/>
    <lineage>
        <taxon>Eukaryota</taxon>
        <taxon>Viridiplantae</taxon>
        <taxon>Streptophyta</taxon>
        <taxon>Embryophyta</taxon>
        <taxon>Bryophyta</taxon>
        <taxon>Bryophytina</taxon>
        <taxon>Bryopsida</taxon>
        <taxon>Funariidae</taxon>
        <taxon>Funariales</taxon>
        <taxon>Funariaceae</taxon>
        <taxon>Physcomitrium</taxon>
    </lineage>
</organism>
<dbReference type="PaxDb" id="3218-PP1S38_120V6.1"/>
<dbReference type="OMA" id="ASSAFMH"/>
<dbReference type="InterPro" id="IPR011598">
    <property type="entry name" value="bHLH_dom"/>
</dbReference>
<evidence type="ECO:0000313" key="6">
    <source>
        <dbReference type="EnsemblPlants" id="Pp3c1_8930V3.1"/>
    </source>
</evidence>
<feature type="domain" description="BHLH" evidence="4">
    <location>
        <begin position="263"/>
        <end position="313"/>
    </location>
</feature>
<reference evidence="6" key="3">
    <citation type="submission" date="2020-12" db="UniProtKB">
        <authorList>
            <consortium name="EnsemblPlants"/>
        </authorList>
    </citation>
    <scope>IDENTIFICATION</scope>
</reference>
<proteinExistence type="predicted"/>
<evidence type="ECO:0000313" key="5">
    <source>
        <dbReference type="EMBL" id="PNR61991.1"/>
    </source>
</evidence>
<dbReference type="GeneID" id="112281865"/>
<dbReference type="Proteomes" id="UP000006727">
    <property type="component" value="Chromosome 1"/>
</dbReference>
<dbReference type="PROSITE" id="PS50888">
    <property type="entry name" value="BHLH"/>
    <property type="match status" value="1"/>
</dbReference>
<feature type="region of interest" description="Disordered" evidence="3">
    <location>
        <begin position="216"/>
        <end position="246"/>
    </location>
</feature>
<gene>
    <name evidence="6" type="primary">LOC112281865</name>
    <name evidence="5" type="ORF">PHYPA_000415</name>
</gene>
<protein>
    <recommendedName>
        <fullName evidence="4">BHLH domain-containing protein</fullName>
    </recommendedName>
</protein>
<dbReference type="OrthoDB" id="690068at2759"/>
<dbReference type="RefSeq" id="XP_024374604.1">
    <property type="nucleotide sequence ID" value="XM_024518836.2"/>
</dbReference>
<dbReference type="EnsemblPlants" id="Pp3c1_8930V3.2">
    <property type="protein sequence ID" value="Pp3c1_8930V3.2"/>
    <property type="gene ID" value="Pp3c1_8930"/>
</dbReference>
<evidence type="ECO:0000259" key="4">
    <source>
        <dbReference type="PROSITE" id="PS50888"/>
    </source>
</evidence>
<dbReference type="Gramene" id="Pp3c1_8930V3.2">
    <property type="protein sequence ID" value="Pp3c1_8930V3.2"/>
    <property type="gene ID" value="Pp3c1_8930"/>
</dbReference>
<dbReference type="InterPro" id="IPR036638">
    <property type="entry name" value="HLH_DNA-bd_sf"/>
</dbReference>
<reference evidence="5 7" key="2">
    <citation type="journal article" date="2018" name="Plant J.">
        <title>The Physcomitrella patens chromosome-scale assembly reveals moss genome structure and evolution.</title>
        <authorList>
            <person name="Lang D."/>
            <person name="Ullrich K.K."/>
            <person name="Murat F."/>
            <person name="Fuchs J."/>
            <person name="Jenkins J."/>
            <person name="Haas F.B."/>
            <person name="Piednoel M."/>
            <person name="Gundlach H."/>
            <person name="Van Bel M."/>
            <person name="Meyberg R."/>
            <person name="Vives C."/>
            <person name="Morata J."/>
            <person name="Symeonidi A."/>
            <person name="Hiss M."/>
            <person name="Muchero W."/>
            <person name="Kamisugi Y."/>
            <person name="Saleh O."/>
            <person name="Blanc G."/>
            <person name="Decker E.L."/>
            <person name="van Gessel N."/>
            <person name="Grimwood J."/>
            <person name="Hayes R.D."/>
            <person name="Graham S.W."/>
            <person name="Gunter L.E."/>
            <person name="McDaniel S.F."/>
            <person name="Hoernstein S.N.W."/>
            <person name="Larsson A."/>
            <person name="Li F.W."/>
            <person name="Perroud P.F."/>
            <person name="Phillips J."/>
            <person name="Ranjan P."/>
            <person name="Rokshar D.S."/>
            <person name="Rothfels C.J."/>
            <person name="Schneider L."/>
            <person name="Shu S."/>
            <person name="Stevenson D.W."/>
            <person name="Thummler F."/>
            <person name="Tillich M."/>
            <person name="Villarreal Aguilar J.C."/>
            <person name="Widiez T."/>
            <person name="Wong G.K."/>
            <person name="Wymore A."/>
            <person name="Zhang Y."/>
            <person name="Zimmer A.D."/>
            <person name="Quatrano R.S."/>
            <person name="Mayer K.F.X."/>
            <person name="Goodstein D."/>
            <person name="Casacuberta J.M."/>
            <person name="Vandepoele K."/>
            <person name="Reski R."/>
            <person name="Cuming A.C."/>
            <person name="Tuskan G.A."/>
            <person name="Maumus F."/>
            <person name="Salse J."/>
            <person name="Schmutz J."/>
            <person name="Rensing S.A."/>
        </authorList>
    </citation>
    <scope>NUCLEOTIDE SEQUENCE [LARGE SCALE GENOMIC DNA]</scope>
    <source>
        <strain evidence="6 7">cv. Gransden 2004</strain>
    </source>
</reference>
<keyword evidence="7" id="KW-1185">Reference proteome</keyword>
<name>A0A2K1L7M7_PHYPA</name>